<name>X1C9T1_9ZZZZ</name>
<gene>
    <name evidence="1" type="ORF">S01H4_38041</name>
</gene>
<dbReference type="EMBL" id="BART01020479">
    <property type="protein sequence ID" value="GAH04197.1"/>
    <property type="molecule type" value="Genomic_DNA"/>
</dbReference>
<organism evidence="1">
    <name type="scientific">marine sediment metagenome</name>
    <dbReference type="NCBI Taxonomy" id="412755"/>
    <lineage>
        <taxon>unclassified sequences</taxon>
        <taxon>metagenomes</taxon>
        <taxon>ecological metagenomes</taxon>
    </lineage>
</organism>
<reference evidence="1" key="1">
    <citation type="journal article" date="2014" name="Front. Microbiol.">
        <title>High frequency of phylogenetically diverse reductive dehalogenase-homologous genes in deep subseafloor sedimentary metagenomes.</title>
        <authorList>
            <person name="Kawai M."/>
            <person name="Futagami T."/>
            <person name="Toyoda A."/>
            <person name="Takaki Y."/>
            <person name="Nishi S."/>
            <person name="Hori S."/>
            <person name="Arai W."/>
            <person name="Tsubouchi T."/>
            <person name="Morono Y."/>
            <person name="Uchiyama I."/>
            <person name="Ito T."/>
            <person name="Fujiyama A."/>
            <person name="Inagaki F."/>
            <person name="Takami H."/>
        </authorList>
    </citation>
    <scope>NUCLEOTIDE SEQUENCE</scope>
    <source>
        <strain evidence="1">Expedition CK06-06</strain>
    </source>
</reference>
<comment type="caution">
    <text evidence="1">The sequence shown here is derived from an EMBL/GenBank/DDBJ whole genome shotgun (WGS) entry which is preliminary data.</text>
</comment>
<evidence type="ECO:0000313" key="1">
    <source>
        <dbReference type="EMBL" id="GAH04197.1"/>
    </source>
</evidence>
<feature type="non-terminal residue" evidence="1">
    <location>
        <position position="38"/>
    </location>
</feature>
<protein>
    <submittedName>
        <fullName evidence="1">Uncharacterized protein</fullName>
    </submittedName>
</protein>
<accession>X1C9T1</accession>
<proteinExistence type="predicted"/>
<sequence>MSEDDDMCEIIHKMKVTITTDNKRGSGTDDPIKLYVGE</sequence>
<dbReference type="AlphaFoldDB" id="X1C9T1"/>